<keyword evidence="1" id="KW-1133">Transmembrane helix</keyword>
<sequence>MELELNRIWTIVVALACIELGKRLNRKFSWLEKGNIPPSVSAGLVVSLLLALVREFGWLDVSLDPVPRDSLLLVFFASLGFGAHLGKLASAGKGTLMVCIAIVVLIFTQNIIGMGVAKAFGQPAELGLFCGSIAFLGGHGTAVAWSNTEMAHSINGAFELGVGSATLGLVLGGLVAGPVAMFLSRRNTEEIKHSTLFEKDVVVEVERDHVFSSDRWIISLLFILACVAIGIPMREWLVSQGKSIPPFLAVMLVAVALTNIADLVNKPMDKEVSDLVGTVSLRIFLAMAMLSLDWGELAEYLPLLITASILQVVGILIITYFLVYLSFGKGNEGSSAAGGFIGFGLGAMPVGLAVIRRLTDTFGDCPRAILSLTLAASLFCDTANAVLISALFKWLG</sequence>
<feature type="transmembrane region" description="Helical" evidence="1">
    <location>
        <begin position="40"/>
        <end position="59"/>
    </location>
</feature>
<protein>
    <recommendedName>
        <fullName evidence="4">Sodium/glutamate symporter</fullName>
    </recommendedName>
</protein>
<dbReference type="PANTHER" id="PTHR36178">
    <property type="entry name" value="SLR0625 PROTEIN"/>
    <property type="match status" value="1"/>
</dbReference>
<evidence type="ECO:0008006" key="4">
    <source>
        <dbReference type="Google" id="ProtNLM"/>
    </source>
</evidence>
<dbReference type="Pfam" id="PF03616">
    <property type="entry name" value="Glt_symporter"/>
    <property type="match status" value="1"/>
</dbReference>
<dbReference type="GO" id="GO:0015813">
    <property type="term" value="P:L-glutamate transmembrane transport"/>
    <property type="evidence" value="ECO:0007669"/>
    <property type="project" value="InterPro"/>
</dbReference>
<feature type="transmembrane region" description="Helical" evidence="1">
    <location>
        <begin position="337"/>
        <end position="356"/>
    </location>
</feature>
<dbReference type="RefSeq" id="WP_200309887.1">
    <property type="nucleotide sequence ID" value="NZ_JAENIM010000009.1"/>
</dbReference>
<feature type="transmembrane region" description="Helical" evidence="1">
    <location>
        <begin position="368"/>
        <end position="392"/>
    </location>
</feature>
<feature type="transmembrane region" description="Helical" evidence="1">
    <location>
        <begin position="165"/>
        <end position="183"/>
    </location>
</feature>
<dbReference type="InterPro" id="IPR004445">
    <property type="entry name" value="GltS"/>
</dbReference>
<dbReference type="GO" id="GO:0015501">
    <property type="term" value="F:glutamate:sodium symporter activity"/>
    <property type="evidence" value="ECO:0007669"/>
    <property type="project" value="InterPro"/>
</dbReference>
<feature type="transmembrane region" description="Helical" evidence="1">
    <location>
        <begin position="244"/>
        <end position="263"/>
    </location>
</feature>
<feature type="transmembrane region" description="Helical" evidence="1">
    <location>
        <begin position="126"/>
        <end position="145"/>
    </location>
</feature>
<feature type="transmembrane region" description="Helical" evidence="1">
    <location>
        <begin position="275"/>
        <end position="294"/>
    </location>
</feature>
<reference evidence="2" key="1">
    <citation type="submission" date="2021-01" db="EMBL/GenBank/DDBJ databases">
        <title>Modified the classification status of verrucomicrobia.</title>
        <authorList>
            <person name="Feng X."/>
        </authorList>
    </citation>
    <scope>NUCLEOTIDE SEQUENCE</scope>
    <source>
        <strain evidence="2">_KCTC 22039</strain>
    </source>
</reference>
<organism evidence="2 3">
    <name type="scientific">Persicirhabdus sediminis</name>
    <dbReference type="NCBI Taxonomy" id="454144"/>
    <lineage>
        <taxon>Bacteria</taxon>
        <taxon>Pseudomonadati</taxon>
        <taxon>Verrucomicrobiota</taxon>
        <taxon>Verrucomicrobiia</taxon>
        <taxon>Verrucomicrobiales</taxon>
        <taxon>Verrucomicrobiaceae</taxon>
        <taxon>Persicirhabdus</taxon>
    </lineage>
</organism>
<comment type="caution">
    <text evidence="2">The sequence shown here is derived from an EMBL/GenBank/DDBJ whole genome shotgun (WGS) entry which is preliminary data.</text>
</comment>
<dbReference type="PANTHER" id="PTHR36178:SF1">
    <property type="entry name" value="SODIUM_GLUTAMATE SYMPORTER"/>
    <property type="match status" value="1"/>
</dbReference>
<dbReference type="EMBL" id="JAENIM010000009">
    <property type="protein sequence ID" value="MBK1789846.1"/>
    <property type="molecule type" value="Genomic_DNA"/>
</dbReference>
<accession>A0A8J7MBB7</accession>
<name>A0A8J7MBB7_9BACT</name>
<evidence type="ECO:0000256" key="1">
    <source>
        <dbReference type="SAM" id="Phobius"/>
    </source>
</evidence>
<evidence type="ECO:0000313" key="2">
    <source>
        <dbReference type="EMBL" id="MBK1789846.1"/>
    </source>
</evidence>
<proteinExistence type="predicted"/>
<dbReference type="GO" id="GO:0016020">
    <property type="term" value="C:membrane"/>
    <property type="evidence" value="ECO:0007669"/>
    <property type="project" value="InterPro"/>
</dbReference>
<gene>
    <name evidence="2" type="ORF">JIN82_01620</name>
</gene>
<feature type="transmembrane region" description="Helical" evidence="1">
    <location>
        <begin position="216"/>
        <end position="232"/>
    </location>
</feature>
<dbReference type="Proteomes" id="UP000624703">
    <property type="component" value="Unassembled WGS sequence"/>
</dbReference>
<feature type="transmembrane region" description="Helical" evidence="1">
    <location>
        <begin position="300"/>
        <end position="325"/>
    </location>
</feature>
<feature type="transmembrane region" description="Helical" evidence="1">
    <location>
        <begin position="95"/>
        <end position="114"/>
    </location>
</feature>
<keyword evidence="1" id="KW-0472">Membrane</keyword>
<evidence type="ECO:0000313" key="3">
    <source>
        <dbReference type="Proteomes" id="UP000624703"/>
    </source>
</evidence>
<keyword evidence="3" id="KW-1185">Reference proteome</keyword>
<dbReference type="AlphaFoldDB" id="A0A8J7MBB7"/>
<keyword evidence="1" id="KW-0812">Transmembrane</keyword>